<evidence type="ECO:0000313" key="3">
    <source>
        <dbReference type="Proteomes" id="UP001208570"/>
    </source>
</evidence>
<keyword evidence="3" id="KW-1185">Reference proteome</keyword>
<reference evidence="2" key="1">
    <citation type="journal article" date="2023" name="Mol. Biol. Evol.">
        <title>Third-Generation Sequencing Reveals the Adaptive Role of the Epigenome in Three Deep-Sea Polychaetes.</title>
        <authorList>
            <person name="Perez M."/>
            <person name="Aroh O."/>
            <person name="Sun Y."/>
            <person name="Lan Y."/>
            <person name="Juniper S.K."/>
            <person name="Young C.R."/>
            <person name="Angers B."/>
            <person name="Qian P.Y."/>
        </authorList>
    </citation>
    <scope>NUCLEOTIDE SEQUENCE</scope>
    <source>
        <strain evidence="2">P08H-3</strain>
    </source>
</reference>
<feature type="region of interest" description="Disordered" evidence="1">
    <location>
        <begin position="331"/>
        <end position="391"/>
    </location>
</feature>
<proteinExistence type="predicted"/>
<name>A0AAD9J4G2_9ANNE</name>
<evidence type="ECO:0000313" key="2">
    <source>
        <dbReference type="EMBL" id="KAK2145963.1"/>
    </source>
</evidence>
<evidence type="ECO:0000256" key="1">
    <source>
        <dbReference type="SAM" id="MobiDB-lite"/>
    </source>
</evidence>
<feature type="compositionally biased region" description="Polar residues" evidence="1">
    <location>
        <begin position="355"/>
        <end position="389"/>
    </location>
</feature>
<dbReference type="EMBL" id="JAODUP010000644">
    <property type="protein sequence ID" value="KAK2145963.1"/>
    <property type="molecule type" value="Genomic_DNA"/>
</dbReference>
<organism evidence="2 3">
    <name type="scientific">Paralvinella palmiformis</name>
    <dbReference type="NCBI Taxonomy" id="53620"/>
    <lineage>
        <taxon>Eukaryota</taxon>
        <taxon>Metazoa</taxon>
        <taxon>Spiralia</taxon>
        <taxon>Lophotrochozoa</taxon>
        <taxon>Annelida</taxon>
        <taxon>Polychaeta</taxon>
        <taxon>Sedentaria</taxon>
        <taxon>Canalipalpata</taxon>
        <taxon>Terebellida</taxon>
        <taxon>Terebelliformia</taxon>
        <taxon>Alvinellidae</taxon>
        <taxon>Paralvinella</taxon>
    </lineage>
</organism>
<feature type="compositionally biased region" description="Polar residues" evidence="1">
    <location>
        <begin position="204"/>
        <end position="220"/>
    </location>
</feature>
<dbReference type="Proteomes" id="UP001208570">
    <property type="component" value="Unassembled WGS sequence"/>
</dbReference>
<dbReference type="AlphaFoldDB" id="A0AAD9J4G2"/>
<protein>
    <submittedName>
        <fullName evidence="2">Uncharacterized protein</fullName>
    </submittedName>
</protein>
<feature type="region of interest" description="Disordered" evidence="1">
    <location>
        <begin position="158"/>
        <end position="178"/>
    </location>
</feature>
<comment type="caution">
    <text evidence="2">The sequence shown here is derived from an EMBL/GenBank/DDBJ whole genome shotgun (WGS) entry which is preliminary data.</text>
</comment>
<gene>
    <name evidence="2" type="ORF">LSH36_644g01022</name>
</gene>
<sequence>MDTSAVVTPETVRTSTITDTHIRHTRADTGNGTMSMVTVPSEQTTKIAALETSNTRNYITQTRIPISGIPVNQTSLSVSSVSSTEPMSTSTTISTGSFPETEISNITVEPTKITVTGISTQTNVVSTNPVTSSGSEMTHTTGMAELDKSYGLSARGLETTSLEEPASRSVESERETRSGFHDTTTIIPIGLGVTDTSAVMTSGNTPGSVSPGLQGTATRIGSSTEGTTTLTVTEMDKQVTGLQSTYTTNKTGLRPTTEVLSQATYTFTENEGTAYLLTETKGKTTNTPTETAYTSTLCGTGTKHSVKVTEKETTHRSSDGDVTGTSRVIRSESTQTPTVPWRENTHISPVGRGNMTYTPGVSETETSHPVTETGSALSQTPPSPGNDTVTVPHKESTVIPIVTEVKTSSLTVIEPEEITAMLQTTSNLSVTGITVEQQITSNTPVPLSTANVQTPNSPIAGTLINRPPLNTSVTEKAIKHQTTLSSFVTQHKSTNEERQTPITLEPMRTGSENTIHPHVSLIEGKEIQKTTRNQVSEVAIDLWLLSNSENSYIISTDESAIGRYSTGEITKNENDFSFINPVYVDDQKSISSDLAIIPSNHVVDFNPIYSTAVKPLINDKRGTFFEVNSKLRAAPPPDDIYEKDHHEAITPGPPSVDDIHSLPGIEAFQKSAEDDQYSNTTASQNRTVVSVTSVPELDRQLSESLEDESMFVTTIVLPP</sequence>
<feature type="region of interest" description="Disordered" evidence="1">
    <location>
        <begin position="204"/>
        <end position="223"/>
    </location>
</feature>
<accession>A0AAD9J4G2</accession>